<dbReference type="AlphaFoldDB" id="A0A9W6DGD2"/>
<dbReference type="Pfam" id="PF01381">
    <property type="entry name" value="HTH_3"/>
    <property type="match status" value="1"/>
</dbReference>
<dbReference type="PANTHER" id="PTHR46558">
    <property type="entry name" value="TRACRIPTIONAL REGULATORY PROTEIN-RELATED-RELATED"/>
    <property type="match status" value="1"/>
</dbReference>
<dbReference type="SUPFAM" id="SSF47413">
    <property type="entry name" value="lambda repressor-like DNA-binding domains"/>
    <property type="match status" value="1"/>
</dbReference>
<evidence type="ECO:0000313" key="4">
    <source>
        <dbReference type="Proteomes" id="UP001144256"/>
    </source>
</evidence>
<dbReference type="PROSITE" id="PS50943">
    <property type="entry name" value="HTH_CROC1"/>
    <property type="match status" value="1"/>
</dbReference>
<dbReference type="InterPro" id="IPR010982">
    <property type="entry name" value="Lambda_DNA-bd_dom_sf"/>
</dbReference>
<name>A0A9W6DGD2_9FIRM</name>
<comment type="caution">
    <text evidence="3">The sequence shown here is derived from an EMBL/GenBank/DDBJ whole genome shotgun (WGS) entry which is preliminary data.</text>
</comment>
<sequence>MIDYKIIGKRIKESRKSVNMTQEKVSEILGVSPEYVSRIETGAAKLNLEMLVKMSDILDLSPAYLLTGINTKSSDYLNPEITALLRECPPEKINAITEMIKIIVDL</sequence>
<keyword evidence="4" id="KW-1185">Reference proteome</keyword>
<dbReference type="EMBL" id="BRLB01000009">
    <property type="protein sequence ID" value="GKX30348.1"/>
    <property type="molecule type" value="Genomic_DNA"/>
</dbReference>
<dbReference type="RefSeq" id="WP_281816458.1">
    <property type="nucleotide sequence ID" value="NZ_BRLB01000009.1"/>
</dbReference>
<dbReference type="InterPro" id="IPR001387">
    <property type="entry name" value="Cro/C1-type_HTH"/>
</dbReference>
<reference evidence="3" key="1">
    <citation type="submission" date="2022-06" db="EMBL/GenBank/DDBJ databases">
        <title>Vallitalea longa sp. nov., an anaerobic bacterium isolated from marine sediment.</title>
        <authorList>
            <person name="Hirano S."/>
            <person name="Terahara T."/>
            <person name="Mori K."/>
            <person name="Hamada M."/>
            <person name="Matsumoto R."/>
            <person name="Kobayashi T."/>
        </authorList>
    </citation>
    <scope>NUCLEOTIDE SEQUENCE</scope>
    <source>
        <strain evidence="3">SH18-1</strain>
    </source>
</reference>
<dbReference type="GO" id="GO:0003677">
    <property type="term" value="F:DNA binding"/>
    <property type="evidence" value="ECO:0007669"/>
    <property type="project" value="UniProtKB-KW"/>
</dbReference>
<dbReference type="PANTHER" id="PTHR46558:SF11">
    <property type="entry name" value="HTH-TYPE TRANSCRIPTIONAL REGULATOR XRE"/>
    <property type="match status" value="1"/>
</dbReference>
<keyword evidence="1" id="KW-0238">DNA-binding</keyword>
<evidence type="ECO:0000259" key="2">
    <source>
        <dbReference type="PROSITE" id="PS50943"/>
    </source>
</evidence>
<dbReference type="Proteomes" id="UP001144256">
    <property type="component" value="Unassembled WGS sequence"/>
</dbReference>
<accession>A0A9W6DGD2</accession>
<evidence type="ECO:0000313" key="3">
    <source>
        <dbReference type="EMBL" id="GKX30348.1"/>
    </source>
</evidence>
<organism evidence="3 4">
    <name type="scientific">Vallitalea longa</name>
    <dbReference type="NCBI Taxonomy" id="2936439"/>
    <lineage>
        <taxon>Bacteria</taxon>
        <taxon>Bacillati</taxon>
        <taxon>Bacillota</taxon>
        <taxon>Clostridia</taxon>
        <taxon>Lachnospirales</taxon>
        <taxon>Vallitaleaceae</taxon>
        <taxon>Vallitalea</taxon>
    </lineage>
</organism>
<dbReference type="Gene3D" id="1.10.260.40">
    <property type="entry name" value="lambda repressor-like DNA-binding domains"/>
    <property type="match status" value="1"/>
</dbReference>
<evidence type="ECO:0000256" key="1">
    <source>
        <dbReference type="ARBA" id="ARBA00023125"/>
    </source>
</evidence>
<protein>
    <submittedName>
        <fullName evidence="3">Transcriptional regulator</fullName>
    </submittedName>
</protein>
<dbReference type="CDD" id="cd00093">
    <property type="entry name" value="HTH_XRE"/>
    <property type="match status" value="1"/>
</dbReference>
<feature type="domain" description="HTH cro/C1-type" evidence="2">
    <location>
        <begin position="11"/>
        <end position="65"/>
    </location>
</feature>
<proteinExistence type="predicted"/>
<dbReference type="SMART" id="SM00530">
    <property type="entry name" value="HTH_XRE"/>
    <property type="match status" value="1"/>
</dbReference>
<gene>
    <name evidence="3" type="ORF">SH1V18_28280</name>
</gene>